<proteinExistence type="predicted"/>
<dbReference type="Proteomes" id="UP001138500">
    <property type="component" value="Unassembled WGS sequence"/>
</dbReference>
<keyword evidence="4" id="KW-1185">Reference proteome</keyword>
<dbReference type="EMBL" id="RIBY02002584">
    <property type="protein sequence ID" value="KAH9809078.1"/>
    <property type="molecule type" value="Genomic_DNA"/>
</dbReference>
<keyword evidence="2" id="KW-0732">Signal</keyword>
<gene>
    <name evidence="3" type="ORF">Tdes44962_MAKER10447</name>
</gene>
<feature type="compositionally biased region" description="Basic residues" evidence="1">
    <location>
        <begin position="188"/>
        <end position="200"/>
    </location>
</feature>
<reference evidence="3 4" key="2">
    <citation type="journal article" date="2021" name="Curr. Genet.">
        <title>Genetic response to nitrogen starvation in the aggressive Eucalyptus foliar pathogen Teratosphaeria destructans.</title>
        <authorList>
            <person name="Havenga M."/>
            <person name="Wingfield B.D."/>
            <person name="Wingfield M.J."/>
            <person name="Dreyer L.L."/>
            <person name="Roets F."/>
            <person name="Aylward J."/>
        </authorList>
    </citation>
    <scope>NUCLEOTIDE SEQUENCE [LARGE SCALE GENOMIC DNA]</scope>
    <source>
        <strain evidence="3">CMW44962</strain>
    </source>
</reference>
<feature type="non-terminal residue" evidence="3">
    <location>
        <position position="264"/>
    </location>
</feature>
<reference evidence="3 4" key="1">
    <citation type="journal article" date="2018" name="IMA Fungus">
        <title>IMA Genome-F 10: Nine draft genome sequences of Claviceps purpurea s.lat., including C. arundinis, C. humidiphila, and C. cf. spartinae, pseudomolecules for the pitch canker pathogen Fusarium circinatum, draft genome of Davidsoniella eucalypti, Grosmannia galeiformis, Quambalaria eucalypti, and Teratosphaeria destructans.</title>
        <authorList>
            <person name="Wingfield B.D."/>
            <person name="Liu M."/>
            <person name="Nguyen H.D."/>
            <person name="Lane F.A."/>
            <person name="Morgan S.W."/>
            <person name="De Vos L."/>
            <person name="Wilken P.M."/>
            <person name="Duong T.A."/>
            <person name="Aylward J."/>
            <person name="Coetzee M.P."/>
            <person name="Dadej K."/>
            <person name="De Beer Z.W."/>
            <person name="Findlay W."/>
            <person name="Havenga M."/>
            <person name="Kolarik M."/>
            <person name="Menzies J.G."/>
            <person name="Naidoo K."/>
            <person name="Pochopski O."/>
            <person name="Shoukouhi P."/>
            <person name="Santana Q.C."/>
            <person name="Seifert K.A."/>
            <person name="Soal N."/>
            <person name="Steenkamp E.T."/>
            <person name="Tatham C.T."/>
            <person name="van der Nest M.A."/>
            <person name="Wingfield M.J."/>
        </authorList>
    </citation>
    <scope>NUCLEOTIDE SEQUENCE [LARGE SCALE GENOMIC DNA]</scope>
    <source>
        <strain evidence="3">CMW44962</strain>
    </source>
</reference>
<dbReference type="AlphaFoldDB" id="A0A9W7SHU1"/>
<sequence>MPSKPTARLAAIALSFASWVAAQCPNEVAIYHPTLRTMTTNSTWFIVPVPATAAQKALDDFYGLGNAPWAMVVVCADITIQVSLAPVPTTDTTLFPSGFPSTDHPVLVSSGFDDDIRQSVLQIDGALLAGSVYVPYVRRAAPATTPSSPPPSTTTSTGQNGDAIAALVPSTVSTLIEGVLVRLAATSRRRRLPTRRRRRAQQQGRLGPPAQPPQRARRHPRRSGLPIRGRGRFTTVSAKLFKAVLNQPVILYGACSSPAECQRM</sequence>
<evidence type="ECO:0000313" key="4">
    <source>
        <dbReference type="Proteomes" id="UP001138500"/>
    </source>
</evidence>
<organism evidence="3 4">
    <name type="scientific">Teratosphaeria destructans</name>
    <dbReference type="NCBI Taxonomy" id="418781"/>
    <lineage>
        <taxon>Eukaryota</taxon>
        <taxon>Fungi</taxon>
        <taxon>Dikarya</taxon>
        <taxon>Ascomycota</taxon>
        <taxon>Pezizomycotina</taxon>
        <taxon>Dothideomycetes</taxon>
        <taxon>Dothideomycetidae</taxon>
        <taxon>Mycosphaerellales</taxon>
        <taxon>Teratosphaeriaceae</taxon>
        <taxon>Teratosphaeria</taxon>
    </lineage>
</organism>
<feature type="region of interest" description="Disordered" evidence="1">
    <location>
        <begin position="141"/>
        <end position="160"/>
    </location>
</feature>
<evidence type="ECO:0000256" key="2">
    <source>
        <dbReference type="SAM" id="SignalP"/>
    </source>
</evidence>
<evidence type="ECO:0000256" key="1">
    <source>
        <dbReference type="SAM" id="MobiDB-lite"/>
    </source>
</evidence>
<dbReference type="OrthoDB" id="265717at2759"/>
<accession>A0A9W7SHU1</accession>
<feature type="signal peptide" evidence="2">
    <location>
        <begin position="1"/>
        <end position="22"/>
    </location>
</feature>
<name>A0A9W7SHU1_9PEZI</name>
<evidence type="ECO:0000313" key="3">
    <source>
        <dbReference type="EMBL" id="KAH9809078.1"/>
    </source>
</evidence>
<protein>
    <submittedName>
        <fullName evidence="3">ProP, Permease of the major facilitator superfamily</fullName>
    </submittedName>
</protein>
<feature type="region of interest" description="Disordered" evidence="1">
    <location>
        <begin position="188"/>
        <end position="229"/>
    </location>
</feature>
<comment type="caution">
    <text evidence="3">The sequence shown here is derived from an EMBL/GenBank/DDBJ whole genome shotgun (WGS) entry which is preliminary data.</text>
</comment>
<feature type="chain" id="PRO_5040939063" evidence="2">
    <location>
        <begin position="23"/>
        <end position="264"/>
    </location>
</feature>